<dbReference type="AlphaFoldDB" id="A0A7J7EQ14"/>
<dbReference type="Proteomes" id="UP000551758">
    <property type="component" value="Unassembled WGS sequence"/>
</dbReference>
<feature type="chain" id="PRO_5029504716" description="Lipid-binding serum glycoprotein N-terminal domain-containing protein" evidence="3">
    <location>
        <begin position="20"/>
        <end position="587"/>
    </location>
</feature>
<keyword evidence="3" id="KW-0732">Signal</keyword>
<dbReference type="PANTHER" id="PTHR46019">
    <property type="entry name" value="BPI FOLD-CONTAINING FAMILY B MEMBER 4-RELATED"/>
    <property type="match status" value="1"/>
</dbReference>
<feature type="domain" description="Lipid-binding serum glycoprotein N-terminal" evidence="4">
    <location>
        <begin position="115"/>
        <end position="228"/>
    </location>
</feature>
<protein>
    <recommendedName>
        <fullName evidence="4">Lipid-binding serum glycoprotein N-terminal domain-containing protein</fullName>
    </recommendedName>
</protein>
<gene>
    <name evidence="5" type="ORF">HPG69_010022</name>
</gene>
<evidence type="ECO:0000256" key="1">
    <source>
        <dbReference type="ARBA" id="ARBA00007292"/>
    </source>
</evidence>
<evidence type="ECO:0000313" key="6">
    <source>
        <dbReference type="Proteomes" id="UP000551758"/>
    </source>
</evidence>
<evidence type="ECO:0000313" key="5">
    <source>
        <dbReference type="EMBL" id="KAF5917869.1"/>
    </source>
</evidence>
<feature type="signal peptide" evidence="3">
    <location>
        <begin position="1"/>
        <end position="19"/>
    </location>
</feature>
<evidence type="ECO:0000256" key="3">
    <source>
        <dbReference type="SAM" id="SignalP"/>
    </source>
</evidence>
<dbReference type="SUPFAM" id="SSF55394">
    <property type="entry name" value="Bactericidal permeability-increasing protein, BPI"/>
    <property type="match status" value="1"/>
</dbReference>
<reference evidence="5 6" key="1">
    <citation type="journal article" date="2020" name="Mol. Biol. Evol.">
        <title>Interspecific Gene Flow and the Evolution of Specialization in Black and White Rhinoceros.</title>
        <authorList>
            <person name="Moodley Y."/>
            <person name="Westbury M.V."/>
            <person name="Russo I.M."/>
            <person name="Gopalakrishnan S."/>
            <person name="Rakotoarivelo A."/>
            <person name="Olsen R.A."/>
            <person name="Prost S."/>
            <person name="Tunstall T."/>
            <person name="Ryder O.A."/>
            <person name="Dalen L."/>
            <person name="Bruford M.W."/>
        </authorList>
    </citation>
    <scope>NUCLEOTIDE SEQUENCE [LARGE SCALE GENOMIC DNA]</scope>
    <source>
        <strain evidence="5">SBR-YM</strain>
        <tissue evidence="5">Skin</tissue>
    </source>
</reference>
<dbReference type="Pfam" id="PF01273">
    <property type="entry name" value="LBP_BPI_CETP"/>
    <property type="match status" value="1"/>
</dbReference>
<dbReference type="InterPro" id="IPR051660">
    <property type="entry name" value="BPI_fold-BPI/LBP"/>
</dbReference>
<feature type="region of interest" description="Disordered" evidence="2">
    <location>
        <begin position="339"/>
        <end position="361"/>
    </location>
</feature>
<comment type="similarity">
    <text evidence="1">Belongs to the BPI/LBP/Plunc superfamily. BPI/LBP family.</text>
</comment>
<dbReference type="InterPro" id="IPR017943">
    <property type="entry name" value="Bactericidal_perm-incr_a/b_dom"/>
</dbReference>
<sequence length="587" mass="63414">MLLLWRSLLCWALLPQARGEAQHLLFLRVSKDQLETDISDLFSEHRILDRVTKIPVTGAAVEGVPILEHLPFVRERLSKKSSGLDLSLVGDLLSGRSLPLLGQLLQAGGLVIEDAKGPEVTLQILSDSLLQVTLRSKLYLSLHRILRLKVIMNIRIGVRLEQTGTKTRVAFEECHTPPGYLSIEVLEQMNPFLVNEALKLVTGVLDEKLPFLLQKILCPAATTLLNSLLEDLLSIALPPTISGPEDFQYHVTSTQLTEEAILMEVQLVTPCGPGQRAPRPDHLAPQPLPQLAQGSMADLAFWLEAYNDILSCLYTGKEIHVDPQDSTAADLIQLLSLREPQPGPQTSSQPRGSVGLTISAPDPPTVRLDGCTATVIQPGSLVLWGPSNTSSVSVSWGRLAEGKATEGSADLTTPPPANVQPVHPRIAAPVVETSTSTPAPLGAAPNPPQGRPQQLKGEGLPLRPLLRVLAGWWLRLLTVSPGPGCIESPCPQNQENDQRNGVHGGANCVCALYSPSEVTQAREGRPWEEFRGNTAPKVSTSLSRAPSGFLVPSLQTLNWEGASDKGQEGRPAQVRPVASGVYRMLDS</sequence>
<evidence type="ECO:0000259" key="4">
    <source>
        <dbReference type="Pfam" id="PF01273"/>
    </source>
</evidence>
<organism evidence="5 6">
    <name type="scientific">Diceros bicornis minor</name>
    <name type="common">South-central black rhinoceros</name>
    <dbReference type="NCBI Taxonomy" id="77932"/>
    <lineage>
        <taxon>Eukaryota</taxon>
        <taxon>Metazoa</taxon>
        <taxon>Chordata</taxon>
        <taxon>Craniata</taxon>
        <taxon>Vertebrata</taxon>
        <taxon>Euteleostomi</taxon>
        <taxon>Mammalia</taxon>
        <taxon>Eutheria</taxon>
        <taxon>Laurasiatheria</taxon>
        <taxon>Perissodactyla</taxon>
        <taxon>Rhinocerotidae</taxon>
        <taxon>Diceros</taxon>
    </lineage>
</organism>
<dbReference type="EMBL" id="JACDTQ010002515">
    <property type="protein sequence ID" value="KAF5917869.1"/>
    <property type="molecule type" value="Genomic_DNA"/>
</dbReference>
<evidence type="ECO:0000256" key="2">
    <source>
        <dbReference type="SAM" id="MobiDB-lite"/>
    </source>
</evidence>
<keyword evidence="6" id="KW-1185">Reference proteome</keyword>
<dbReference type="PANTHER" id="PTHR46019:SF7">
    <property type="entry name" value="BPI FOLD CONTAINING FAMILY B, MEMBER 5"/>
    <property type="match status" value="1"/>
</dbReference>
<name>A0A7J7EQ14_DICBM</name>
<dbReference type="Gene3D" id="3.15.10.10">
    <property type="entry name" value="Bactericidal permeability-increasing protein, domain 1"/>
    <property type="match status" value="1"/>
</dbReference>
<dbReference type="GO" id="GO:0008289">
    <property type="term" value="F:lipid binding"/>
    <property type="evidence" value="ECO:0007669"/>
    <property type="project" value="InterPro"/>
</dbReference>
<proteinExistence type="inferred from homology"/>
<comment type="caution">
    <text evidence="5">The sequence shown here is derived from an EMBL/GenBank/DDBJ whole genome shotgun (WGS) entry which is preliminary data.</text>
</comment>
<accession>A0A7J7EQ14</accession>
<dbReference type="InterPro" id="IPR017942">
    <property type="entry name" value="Lipid-bd_serum_glycop_N"/>
</dbReference>
<feature type="region of interest" description="Disordered" evidence="2">
    <location>
        <begin position="433"/>
        <end position="453"/>
    </location>
</feature>